<keyword evidence="5" id="KW-0378">Hydrolase</keyword>
<evidence type="ECO:0000259" key="6">
    <source>
        <dbReference type="Pfam" id="PF18697"/>
    </source>
</evidence>
<dbReference type="GO" id="GO:0016779">
    <property type="term" value="F:nucleotidyltransferase activity"/>
    <property type="evidence" value="ECO:0007669"/>
    <property type="project" value="UniProtKB-KW"/>
</dbReference>
<evidence type="ECO:0000256" key="2">
    <source>
        <dbReference type="ARBA" id="ARBA00022695"/>
    </source>
</evidence>
<protein>
    <recommendedName>
        <fullName evidence="6">Murine leukemia virus integrase C-terminal domain-containing protein</fullName>
    </recommendedName>
</protein>
<dbReference type="InterPro" id="IPR040643">
    <property type="entry name" value="MLVIN_C"/>
</dbReference>
<evidence type="ECO:0000256" key="1">
    <source>
        <dbReference type="ARBA" id="ARBA00022679"/>
    </source>
</evidence>
<keyword evidence="8" id="KW-1185">Reference proteome</keyword>
<dbReference type="InParanoid" id="A0A7J8HBZ3"/>
<dbReference type="Gene3D" id="2.30.30.850">
    <property type="match status" value="1"/>
</dbReference>
<keyword evidence="4" id="KW-0255">Endonuclease</keyword>
<keyword evidence="2" id="KW-0548">Nucleotidyltransferase</keyword>
<accession>A0A7J8HBZ3</accession>
<dbReference type="GO" id="GO:0004519">
    <property type="term" value="F:endonuclease activity"/>
    <property type="evidence" value="ECO:0007669"/>
    <property type="project" value="UniProtKB-KW"/>
</dbReference>
<dbReference type="AlphaFoldDB" id="A0A7J8HBZ3"/>
<evidence type="ECO:0000256" key="4">
    <source>
        <dbReference type="ARBA" id="ARBA00022759"/>
    </source>
</evidence>
<evidence type="ECO:0000313" key="7">
    <source>
        <dbReference type="EMBL" id="KAF6469786.1"/>
    </source>
</evidence>
<evidence type="ECO:0000256" key="5">
    <source>
        <dbReference type="ARBA" id="ARBA00022801"/>
    </source>
</evidence>
<comment type="caution">
    <text evidence="7">The sequence shown here is derived from an EMBL/GenBank/DDBJ whole genome shotgun (WGS) entry which is preliminary data.</text>
</comment>
<keyword evidence="3" id="KW-0540">Nuclease</keyword>
<dbReference type="Proteomes" id="UP000550707">
    <property type="component" value="Unassembled WGS sequence"/>
</dbReference>
<feature type="domain" description="Murine leukemia virus integrase C-terminal" evidence="6">
    <location>
        <begin position="49"/>
        <end position="100"/>
    </location>
</feature>
<organism evidence="7 8">
    <name type="scientific">Molossus molossus</name>
    <name type="common">Pallas' mastiff bat</name>
    <name type="synonym">Vespertilio molossus</name>
    <dbReference type="NCBI Taxonomy" id="27622"/>
    <lineage>
        <taxon>Eukaryota</taxon>
        <taxon>Metazoa</taxon>
        <taxon>Chordata</taxon>
        <taxon>Craniata</taxon>
        <taxon>Vertebrata</taxon>
        <taxon>Euteleostomi</taxon>
        <taxon>Mammalia</taxon>
        <taxon>Eutheria</taxon>
        <taxon>Laurasiatheria</taxon>
        <taxon>Chiroptera</taxon>
        <taxon>Yangochiroptera</taxon>
        <taxon>Molossidae</taxon>
        <taxon>Molossus</taxon>
    </lineage>
</organism>
<evidence type="ECO:0000313" key="8">
    <source>
        <dbReference type="Proteomes" id="UP000550707"/>
    </source>
</evidence>
<proteinExistence type="predicted"/>
<dbReference type="GO" id="GO:0016787">
    <property type="term" value="F:hydrolase activity"/>
    <property type="evidence" value="ECO:0007669"/>
    <property type="project" value="UniProtKB-KW"/>
</dbReference>
<keyword evidence="1" id="KW-0808">Transferase</keyword>
<name>A0A7J8HBZ3_MOLMO</name>
<sequence>MSNGTRYAEAAVVTQDKSLQVLQLIQWRNHQIIRDSLPKPSLPGDSDLHRVQPRDWIWVKKIQPASLEPRWTGSLPVILATQKALKIAGCRFWSHHFQARGPPRRQRSQITYSPRRDLVRLRYQTDSLY</sequence>
<dbReference type="Pfam" id="PF18697">
    <property type="entry name" value="MLVIN_C"/>
    <property type="match status" value="1"/>
</dbReference>
<reference evidence="7 8" key="1">
    <citation type="journal article" date="2020" name="Nature">
        <title>Six reference-quality genomes reveal evolution of bat adaptations.</title>
        <authorList>
            <person name="Jebb D."/>
            <person name="Huang Z."/>
            <person name="Pippel M."/>
            <person name="Hughes G.M."/>
            <person name="Lavrichenko K."/>
            <person name="Devanna P."/>
            <person name="Winkler S."/>
            <person name="Jermiin L.S."/>
            <person name="Skirmuntt E.C."/>
            <person name="Katzourakis A."/>
            <person name="Burkitt-Gray L."/>
            <person name="Ray D.A."/>
            <person name="Sullivan K.A.M."/>
            <person name="Roscito J.G."/>
            <person name="Kirilenko B.M."/>
            <person name="Davalos L.M."/>
            <person name="Corthals A.P."/>
            <person name="Power M.L."/>
            <person name="Jones G."/>
            <person name="Ransome R.D."/>
            <person name="Dechmann D.K.N."/>
            <person name="Locatelli A.G."/>
            <person name="Puechmaille S.J."/>
            <person name="Fedrigo O."/>
            <person name="Jarvis E.D."/>
            <person name="Hiller M."/>
            <person name="Vernes S.C."/>
            <person name="Myers E.W."/>
            <person name="Teeling E.C."/>
        </authorList>
    </citation>
    <scope>NUCLEOTIDE SEQUENCE [LARGE SCALE GENOMIC DNA]</scope>
    <source>
        <strain evidence="7">MMolMol1</strain>
        <tissue evidence="7">Muscle</tissue>
    </source>
</reference>
<gene>
    <name evidence="7" type="ORF">HJG59_011145</name>
</gene>
<evidence type="ECO:0000256" key="3">
    <source>
        <dbReference type="ARBA" id="ARBA00022722"/>
    </source>
</evidence>
<dbReference type="EMBL" id="JACASF010000007">
    <property type="protein sequence ID" value="KAF6469786.1"/>
    <property type="molecule type" value="Genomic_DNA"/>
</dbReference>